<name>A0A5P9JXD6_9HYPH</name>
<accession>A0A5P9JXD6</accession>
<evidence type="ECO:0000256" key="1">
    <source>
        <dbReference type="SAM" id="MobiDB-lite"/>
    </source>
</evidence>
<reference evidence="2 3" key="1">
    <citation type="submission" date="2019-10" db="EMBL/GenBank/DDBJ databases">
        <title>Isolation, Identification of Microvirga thermotolerans HR1, a novel thermophilic bacterium and Comparative Genomics of the genus Microvirga.</title>
        <authorList>
            <person name="Li J."/>
            <person name="Zhang W."/>
            <person name="Lin M."/>
            <person name="Wang J."/>
        </authorList>
    </citation>
    <scope>NUCLEOTIDE SEQUENCE [LARGE SCALE GENOMIC DNA]</scope>
    <source>
        <strain evidence="2 3">HR1</strain>
    </source>
</reference>
<dbReference type="KEGG" id="mico:GDR74_07525"/>
<keyword evidence="3" id="KW-1185">Reference proteome</keyword>
<evidence type="ECO:0000313" key="3">
    <source>
        <dbReference type="Proteomes" id="UP000325614"/>
    </source>
</evidence>
<dbReference type="Gene3D" id="1.10.287.470">
    <property type="entry name" value="Helix hairpin bin"/>
    <property type="match status" value="1"/>
</dbReference>
<evidence type="ECO:0000313" key="2">
    <source>
        <dbReference type="EMBL" id="QFU16080.1"/>
    </source>
</evidence>
<dbReference type="AlphaFoldDB" id="A0A5P9JXD6"/>
<dbReference type="Gene3D" id="2.40.50.100">
    <property type="match status" value="1"/>
</dbReference>
<dbReference type="Proteomes" id="UP000325614">
    <property type="component" value="Chromosome"/>
</dbReference>
<protein>
    <submittedName>
        <fullName evidence="2">HlyD family efflux transporter periplasmic adaptor subunit</fullName>
    </submittedName>
</protein>
<gene>
    <name evidence="2" type="ORF">GDR74_07525</name>
</gene>
<feature type="region of interest" description="Disordered" evidence="1">
    <location>
        <begin position="26"/>
        <end position="57"/>
    </location>
</feature>
<sequence length="293" mass="33024">MVTPVSDAPTLSVPSDLAAQQYQLSRKGYQRAQSTARTSRVSWRRSSRSRANGRRARSRFRTWRRSRRTSPLWWRLHSTATELQEGHVRTDVRKRSLVERAAVTTLILLAPGASRPLRKRRSTRERSLFRMTSPDLAYKAAQAERKVRALADQIAATSQNAESLARSRILAHEWEGAKAERDALAVELERLDIRAPVSGTVVELADPMAEGEWVKQGEKLASIADLSQARIEAYVDEAVVPELPLYRVILETSQPLRTTRAQPGTVHLSGRSASILRTVWRRVVTVLVRESGF</sequence>
<feature type="compositionally biased region" description="Basic residues" evidence="1">
    <location>
        <begin position="42"/>
        <end position="57"/>
    </location>
</feature>
<dbReference type="EMBL" id="CP045423">
    <property type="protein sequence ID" value="QFU16080.1"/>
    <property type="molecule type" value="Genomic_DNA"/>
</dbReference>
<organism evidence="2 3">
    <name type="scientific">Microvirga thermotolerans</name>
    <dbReference type="NCBI Taxonomy" id="2651334"/>
    <lineage>
        <taxon>Bacteria</taxon>
        <taxon>Pseudomonadati</taxon>
        <taxon>Pseudomonadota</taxon>
        <taxon>Alphaproteobacteria</taxon>
        <taxon>Hyphomicrobiales</taxon>
        <taxon>Methylobacteriaceae</taxon>
        <taxon>Microvirga</taxon>
    </lineage>
</organism>
<proteinExistence type="predicted"/>
<dbReference type="Gene3D" id="2.40.30.170">
    <property type="match status" value="1"/>
</dbReference>